<comment type="caution">
    <text evidence="2">The sequence shown here is derived from an EMBL/GenBank/DDBJ whole genome shotgun (WGS) entry which is preliminary data.</text>
</comment>
<sequence length="166" mass="19159">MRHEDTEQVQDVAKTSWNATYEGIIPLEVQENFLKLAYNDEKMKQRLERSFIFVAEFNGRVIGFANFSPVRDNGKVKLAAIYLYPEYQEKGIGSALLRQGIKDLDGIKEIYINVEKDNKIGKAFYDAKSFKVVKEFDDDFDGHILKTVLVQKPLARNIECQFPLKC</sequence>
<dbReference type="Proteomes" id="UP001589833">
    <property type="component" value="Unassembled WGS sequence"/>
</dbReference>
<reference evidence="2 3" key="1">
    <citation type="submission" date="2024-09" db="EMBL/GenBank/DDBJ databases">
        <authorList>
            <person name="Sun Q."/>
            <person name="Mori K."/>
        </authorList>
    </citation>
    <scope>NUCLEOTIDE SEQUENCE [LARGE SCALE GENOMIC DNA]</scope>
    <source>
        <strain evidence="2 3">NCAIM B.02301</strain>
    </source>
</reference>
<dbReference type="RefSeq" id="WP_273847985.1">
    <property type="nucleotide sequence ID" value="NZ_JAQQWT010000044.1"/>
</dbReference>
<dbReference type="InterPro" id="IPR016181">
    <property type="entry name" value="Acyl_CoA_acyltransferase"/>
</dbReference>
<keyword evidence="3" id="KW-1185">Reference proteome</keyword>
<keyword evidence="2" id="KW-0012">Acyltransferase</keyword>
<protein>
    <submittedName>
        <fullName evidence="2">GNAT family N-acetyltransferase</fullName>
        <ecNumber evidence="2">2.3.-.-</ecNumber>
    </submittedName>
</protein>
<dbReference type="EC" id="2.3.-.-" evidence="2"/>
<dbReference type="CDD" id="cd04301">
    <property type="entry name" value="NAT_SF"/>
    <property type="match status" value="1"/>
</dbReference>
<dbReference type="Pfam" id="PF00583">
    <property type="entry name" value="Acetyltransf_1"/>
    <property type="match status" value="1"/>
</dbReference>
<name>A0ABV6NL77_9BACI</name>
<dbReference type="PROSITE" id="PS51186">
    <property type="entry name" value="GNAT"/>
    <property type="match status" value="1"/>
</dbReference>
<proteinExistence type="predicted"/>
<gene>
    <name evidence="2" type="ORF">ACFFH4_21785</name>
</gene>
<evidence type="ECO:0000259" key="1">
    <source>
        <dbReference type="PROSITE" id="PS51186"/>
    </source>
</evidence>
<dbReference type="EMBL" id="JBHLTR010000076">
    <property type="protein sequence ID" value="MFC0561541.1"/>
    <property type="molecule type" value="Genomic_DNA"/>
</dbReference>
<evidence type="ECO:0000313" key="3">
    <source>
        <dbReference type="Proteomes" id="UP001589833"/>
    </source>
</evidence>
<dbReference type="PANTHER" id="PTHR43617:SF30">
    <property type="entry name" value="HISTONE ACETYLTRANSFERASE"/>
    <property type="match status" value="1"/>
</dbReference>
<dbReference type="Gene3D" id="3.40.630.30">
    <property type="match status" value="1"/>
</dbReference>
<evidence type="ECO:0000313" key="2">
    <source>
        <dbReference type="EMBL" id="MFC0561541.1"/>
    </source>
</evidence>
<dbReference type="InterPro" id="IPR000182">
    <property type="entry name" value="GNAT_dom"/>
</dbReference>
<keyword evidence="2" id="KW-0808">Transferase</keyword>
<dbReference type="InterPro" id="IPR050276">
    <property type="entry name" value="MshD_Acetyltransferase"/>
</dbReference>
<dbReference type="PANTHER" id="PTHR43617">
    <property type="entry name" value="L-AMINO ACID N-ACETYLTRANSFERASE"/>
    <property type="match status" value="1"/>
</dbReference>
<accession>A0ABV6NL77</accession>
<organism evidence="2 3">
    <name type="scientific">Halalkalibacter alkalisediminis</name>
    <dbReference type="NCBI Taxonomy" id="935616"/>
    <lineage>
        <taxon>Bacteria</taxon>
        <taxon>Bacillati</taxon>
        <taxon>Bacillota</taxon>
        <taxon>Bacilli</taxon>
        <taxon>Bacillales</taxon>
        <taxon>Bacillaceae</taxon>
        <taxon>Halalkalibacter</taxon>
    </lineage>
</organism>
<dbReference type="SUPFAM" id="SSF55729">
    <property type="entry name" value="Acyl-CoA N-acyltransferases (Nat)"/>
    <property type="match status" value="1"/>
</dbReference>
<dbReference type="GO" id="GO:0016746">
    <property type="term" value="F:acyltransferase activity"/>
    <property type="evidence" value="ECO:0007669"/>
    <property type="project" value="UniProtKB-KW"/>
</dbReference>
<feature type="domain" description="N-acetyltransferase" evidence="1">
    <location>
        <begin position="1"/>
        <end position="155"/>
    </location>
</feature>